<gene>
    <name evidence="1" type="ORF">K4L44_02250</name>
</gene>
<reference evidence="1" key="1">
    <citation type="submission" date="2021-08" db="EMBL/GenBank/DDBJ databases">
        <title>Novel anaerobic bacterium isolated from sea squirt in East Sea, Republic of Korea.</title>
        <authorList>
            <person name="Nguyen T.H."/>
            <person name="Li Z."/>
            <person name="Lee Y.-J."/>
            <person name="Ko J."/>
            <person name="Kim S.-G."/>
        </authorList>
    </citation>
    <scope>NUCLEOTIDE SEQUENCE</scope>
    <source>
        <strain evidence="1">KCTC 25031</strain>
    </source>
</reference>
<name>A0AC61NGF1_9BACT</name>
<dbReference type="Proteomes" id="UP000826212">
    <property type="component" value="Chromosome"/>
</dbReference>
<evidence type="ECO:0000313" key="1">
    <source>
        <dbReference type="EMBL" id="QZE14703.1"/>
    </source>
</evidence>
<keyword evidence="1" id="KW-0808">Transferase</keyword>
<evidence type="ECO:0000313" key="2">
    <source>
        <dbReference type="Proteomes" id="UP000826212"/>
    </source>
</evidence>
<keyword evidence="2" id="KW-1185">Reference proteome</keyword>
<dbReference type="EMBL" id="CP081303">
    <property type="protein sequence ID" value="QZE14703.1"/>
    <property type="molecule type" value="Genomic_DNA"/>
</dbReference>
<accession>A0AC61NGF1</accession>
<protein>
    <submittedName>
        <fullName evidence="1">4'-phosphopantetheinyl transferase superfamily protein</fullName>
    </submittedName>
</protein>
<sequence>MNKDHVEIYNLHHATLAICKISKVEEKDIETFRLSIDDIERIKRIKNNRRKREWIISRMLVKLLLNGEYPQINYLSNGKPYLRSNDSHLSISHSMDYVAVIISNTHNVAVDVENIHRKIIHIKDRFINKKEQTSDTLDLFKLWCAKEAVYKILEYPSVDLLSETTVSKDFKTIHFSRTNEIINIQYIHLEDNILCYIIR</sequence>
<organism evidence="1 2">
    <name type="scientific">Halosquirtibacter laminarini</name>
    <dbReference type="NCBI Taxonomy" id="3374600"/>
    <lineage>
        <taxon>Bacteria</taxon>
        <taxon>Pseudomonadati</taxon>
        <taxon>Bacteroidota</taxon>
        <taxon>Bacteroidia</taxon>
        <taxon>Marinilabiliales</taxon>
        <taxon>Prolixibacteraceae</taxon>
        <taxon>Halosquirtibacter</taxon>
    </lineage>
</organism>
<proteinExistence type="predicted"/>